<proteinExistence type="predicted"/>
<dbReference type="Proteomes" id="UP000717696">
    <property type="component" value="Unassembled WGS sequence"/>
</dbReference>
<feature type="compositionally biased region" description="Low complexity" evidence="2">
    <location>
        <begin position="55"/>
        <end position="72"/>
    </location>
</feature>
<evidence type="ECO:0000313" key="3">
    <source>
        <dbReference type="EMBL" id="KAH7140274.1"/>
    </source>
</evidence>
<feature type="region of interest" description="Disordered" evidence="2">
    <location>
        <begin position="55"/>
        <end position="77"/>
    </location>
</feature>
<sequence length="498" mass="55395">MQCDRIQSGCTQCSRQKITCPGYRDSSQLRFRDETGVIAHKVQIAKKKRSYLPATPSAITSSPSGSETSPLAAVSESQDDVEDIPLSPLCLDILAEPTAITYFMTSFIIASPFEEYLPDLYQTDPLANDAVSSAIRATSFATFALRVRDASYMKTARSNYAIALAQTNAALESPQAAVLDRTLAAILLLGLFEAIIFSGRQSPESWTAHTLGALELLRIRGKQQFQSKLAQHLFIQTITNIRTSCIQRLVPVPAECLKLHNEAMQFLDPDDPALRIGPIIDRAASIRAQAKEHPVPELIYQARDLDQEVVALMDSLEPEMRYKIQPKEETPAWAYLGLSYHYPSHRVAKFWSAIRMVRMFVNELIWRGIALGFGQPHPNTSRDEAQCDTLCKCSYLENLKQLAVGNMTEVATGVLASVPDFLEPTGNRGKFCPSARTLIWPLNILLTSPVYSGLTRKYAIFMLNELARDLNLPQAVNAAAFRGESEDAEDWLHLYHLA</sequence>
<dbReference type="AlphaFoldDB" id="A0A9P9EIQ0"/>
<evidence type="ECO:0000256" key="1">
    <source>
        <dbReference type="ARBA" id="ARBA00023242"/>
    </source>
</evidence>
<evidence type="ECO:0000313" key="4">
    <source>
        <dbReference type="Proteomes" id="UP000717696"/>
    </source>
</evidence>
<organism evidence="3 4">
    <name type="scientific">Dactylonectria estremocensis</name>
    <dbReference type="NCBI Taxonomy" id="1079267"/>
    <lineage>
        <taxon>Eukaryota</taxon>
        <taxon>Fungi</taxon>
        <taxon>Dikarya</taxon>
        <taxon>Ascomycota</taxon>
        <taxon>Pezizomycotina</taxon>
        <taxon>Sordariomycetes</taxon>
        <taxon>Hypocreomycetidae</taxon>
        <taxon>Hypocreales</taxon>
        <taxon>Nectriaceae</taxon>
        <taxon>Dactylonectria</taxon>
    </lineage>
</organism>
<evidence type="ECO:0008006" key="5">
    <source>
        <dbReference type="Google" id="ProtNLM"/>
    </source>
</evidence>
<keyword evidence="1" id="KW-0539">Nucleus</keyword>
<evidence type="ECO:0000256" key="2">
    <source>
        <dbReference type="SAM" id="MobiDB-lite"/>
    </source>
</evidence>
<name>A0A9P9EIQ0_9HYPO</name>
<dbReference type="InterPro" id="IPR053175">
    <property type="entry name" value="DHMBA_Reg_Transcription_Factor"/>
</dbReference>
<dbReference type="EMBL" id="JAGMUU010000013">
    <property type="protein sequence ID" value="KAH7140274.1"/>
    <property type="molecule type" value="Genomic_DNA"/>
</dbReference>
<keyword evidence="4" id="KW-1185">Reference proteome</keyword>
<protein>
    <recommendedName>
        <fullName evidence="5">Zn(2)-C6 fungal-type domain-containing protein</fullName>
    </recommendedName>
</protein>
<dbReference type="InterPro" id="IPR021858">
    <property type="entry name" value="Fun_TF"/>
</dbReference>
<dbReference type="OrthoDB" id="2991872at2759"/>
<dbReference type="PANTHER" id="PTHR38791">
    <property type="entry name" value="ZN(II)2CYS6 TRANSCRIPTION FACTOR (EUROFUNG)-RELATED-RELATED"/>
    <property type="match status" value="1"/>
</dbReference>
<gene>
    <name evidence="3" type="ORF">B0J13DRAFT_557460</name>
</gene>
<accession>A0A9P9EIQ0</accession>
<comment type="caution">
    <text evidence="3">The sequence shown here is derived from an EMBL/GenBank/DDBJ whole genome shotgun (WGS) entry which is preliminary data.</text>
</comment>
<reference evidence="3" key="1">
    <citation type="journal article" date="2021" name="Nat. Commun.">
        <title>Genetic determinants of endophytism in the Arabidopsis root mycobiome.</title>
        <authorList>
            <person name="Mesny F."/>
            <person name="Miyauchi S."/>
            <person name="Thiergart T."/>
            <person name="Pickel B."/>
            <person name="Atanasova L."/>
            <person name="Karlsson M."/>
            <person name="Huettel B."/>
            <person name="Barry K.W."/>
            <person name="Haridas S."/>
            <person name="Chen C."/>
            <person name="Bauer D."/>
            <person name="Andreopoulos W."/>
            <person name="Pangilinan J."/>
            <person name="LaButti K."/>
            <person name="Riley R."/>
            <person name="Lipzen A."/>
            <person name="Clum A."/>
            <person name="Drula E."/>
            <person name="Henrissat B."/>
            <person name="Kohler A."/>
            <person name="Grigoriev I.V."/>
            <person name="Martin F.M."/>
            <person name="Hacquard S."/>
        </authorList>
    </citation>
    <scope>NUCLEOTIDE SEQUENCE</scope>
    <source>
        <strain evidence="3">MPI-CAGE-AT-0021</strain>
    </source>
</reference>
<dbReference type="Pfam" id="PF11951">
    <property type="entry name" value="Fungal_trans_2"/>
    <property type="match status" value="1"/>
</dbReference>